<dbReference type="eggNOG" id="ENOG5032XWS">
    <property type="taxonomic scope" value="Bacteria"/>
</dbReference>
<dbReference type="Gene3D" id="1.10.10.2390">
    <property type="match status" value="1"/>
</dbReference>
<dbReference type="InterPro" id="IPR021784">
    <property type="entry name" value="DUF3349"/>
</dbReference>
<evidence type="ECO:0000256" key="1">
    <source>
        <dbReference type="SAM" id="MobiDB-lite"/>
    </source>
</evidence>
<dbReference type="OrthoDB" id="4350726at2"/>
<evidence type="ECO:0000313" key="3">
    <source>
        <dbReference type="Proteomes" id="UP000013167"/>
    </source>
</evidence>
<keyword evidence="3" id="KW-1185">Reference proteome</keyword>
<comment type="caution">
    <text evidence="2">The sequence shown here is derived from an EMBL/GenBank/DDBJ whole genome shotgun (WGS) entry which is preliminary data.</text>
</comment>
<dbReference type="Gene3D" id="6.10.140.2080">
    <property type="match status" value="1"/>
</dbReference>
<gene>
    <name evidence="2" type="ORF">BN10_690022</name>
</gene>
<reference evidence="2 3" key="1">
    <citation type="journal article" date="2013" name="ISME J.">
        <title>A metabolic model for members of the genus Tetrasphaera involved in enhanced biological phosphorus removal.</title>
        <authorList>
            <person name="Kristiansen R."/>
            <person name="Nguyen H.T.T."/>
            <person name="Saunders A.M."/>
            <person name="Nielsen J.L."/>
            <person name="Wimmer R."/>
            <person name="Le V.Q."/>
            <person name="McIlroy S.J."/>
            <person name="Petrovski S."/>
            <person name="Seviour R.J."/>
            <person name="Calteau A."/>
            <person name="Nielsen K.L."/>
            <person name="Nielsen P.H."/>
        </authorList>
    </citation>
    <scope>NUCLEOTIDE SEQUENCE [LARGE SCALE GENOMIC DNA]</scope>
    <source>
        <strain evidence="2 3">Lp2</strain>
    </source>
</reference>
<evidence type="ECO:0000313" key="2">
    <source>
        <dbReference type="EMBL" id="CCH70888.1"/>
    </source>
</evidence>
<dbReference type="STRING" id="1193181.BN10_690022"/>
<dbReference type="RefSeq" id="WP_010850731.1">
    <property type="nucleotide sequence ID" value="NZ_HF570956.1"/>
</dbReference>
<organism evidence="2 3">
    <name type="scientific">Phycicoccus elongatus Lp2</name>
    <dbReference type="NCBI Taxonomy" id="1193181"/>
    <lineage>
        <taxon>Bacteria</taxon>
        <taxon>Bacillati</taxon>
        <taxon>Actinomycetota</taxon>
        <taxon>Actinomycetes</taxon>
        <taxon>Micrococcales</taxon>
        <taxon>Intrasporangiaceae</taxon>
        <taxon>Phycicoccus</taxon>
    </lineage>
</organism>
<name>N0E1P4_9MICO</name>
<dbReference type="Gene3D" id="1.10.150.430">
    <property type="entry name" value="DUF3349, helical bundle"/>
    <property type="match status" value="1"/>
</dbReference>
<proteinExistence type="predicted"/>
<dbReference type="InterPro" id="IPR044918">
    <property type="entry name" value="DUF3349_helical"/>
</dbReference>
<sequence>MPFLLRDVFTWVDEAYPDGVPPEDSGTLVGLLRHRIGAEQTLDLVLRLAAAGHLDASVAGRTGSTDDLDPAAVRRVSGRLAAGGWPLAGPPSASTATDDDTPPDPQSTLGRIVAWLREGYPGGVPDHDYIPLLALLERRLTRNEVKKVAKALRRDHVSPAGPEDIAAAITDLTHVEPSEEDLARVRARLAKKGWPLDFPEPL</sequence>
<evidence type="ECO:0008006" key="4">
    <source>
        <dbReference type="Google" id="ProtNLM"/>
    </source>
</evidence>
<protein>
    <recommendedName>
        <fullName evidence="4">DUF3349 domain-containing protein</fullName>
    </recommendedName>
</protein>
<dbReference type="Pfam" id="PF11829">
    <property type="entry name" value="DUF3349"/>
    <property type="match status" value="2"/>
</dbReference>
<dbReference type="Proteomes" id="UP000013167">
    <property type="component" value="Unassembled WGS sequence"/>
</dbReference>
<accession>N0E1P4</accession>
<dbReference type="EMBL" id="CAIZ01000140">
    <property type="protein sequence ID" value="CCH70888.1"/>
    <property type="molecule type" value="Genomic_DNA"/>
</dbReference>
<dbReference type="AlphaFoldDB" id="N0E1P4"/>
<feature type="region of interest" description="Disordered" evidence="1">
    <location>
        <begin position="82"/>
        <end position="107"/>
    </location>
</feature>
<dbReference type="HOGENOM" id="CLU_1281780_0_0_11"/>